<organism evidence="3 4">
    <name type="scientific">Aliishimia ponticola</name>
    <dbReference type="NCBI Taxonomy" id="2499833"/>
    <lineage>
        <taxon>Bacteria</taxon>
        <taxon>Pseudomonadati</taxon>
        <taxon>Pseudomonadota</taxon>
        <taxon>Alphaproteobacteria</taxon>
        <taxon>Rhodobacterales</taxon>
        <taxon>Paracoccaceae</taxon>
        <taxon>Aliishimia</taxon>
    </lineage>
</organism>
<proteinExistence type="predicted"/>
<feature type="region of interest" description="Disordered" evidence="1">
    <location>
        <begin position="257"/>
        <end position="305"/>
    </location>
</feature>
<dbReference type="Proteomes" id="UP000306602">
    <property type="component" value="Unassembled WGS sequence"/>
</dbReference>
<evidence type="ECO:0000256" key="1">
    <source>
        <dbReference type="SAM" id="MobiDB-lite"/>
    </source>
</evidence>
<protein>
    <recommendedName>
        <fullName evidence="5">Tetratricopeptide repeat protein</fullName>
    </recommendedName>
</protein>
<feature type="signal peptide" evidence="2">
    <location>
        <begin position="1"/>
        <end position="18"/>
    </location>
</feature>
<feature type="region of interest" description="Disordered" evidence="1">
    <location>
        <begin position="753"/>
        <end position="776"/>
    </location>
</feature>
<evidence type="ECO:0000256" key="2">
    <source>
        <dbReference type="SAM" id="SignalP"/>
    </source>
</evidence>
<keyword evidence="4" id="KW-1185">Reference proteome</keyword>
<keyword evidence="2" id="KW-0732">Signal</keyword>
<evidence type="ECO:0000313" key="4">
    <source>
        <dbReference type="Proteomes" id="UP000306602"/>
    </source>
</evidence>
<name>A0A4S4N6M3_9RHOB</name>
<reference evidence="3 4" key="1">
    <citation type="submission" date="2019-04" db="EMBL/GenBank/DDBJ databases">
        <title>Shimia ponticola sp. nov., isolated from seawater.</title>
        <authorList>
            <person name="Kim Y.-O."/>
            <person name="Yoon J.-H."/>
        </authorList>
    </citation>
    <scope>NUCLEOTIDE SEQUENCE [LARGE SCALE GENOMIC DNA]</scope>
    <source>
        <strain evidence="3 4">MYP11</strain>
    </source>
</reference>
<evidence type="ECO:0000313" key="3">
    <source>
        <dbReference type="EMBL" id="THH34796.1"/>
    </source>
</evidence>
<dbReference type="OrthoDB" id="7847197at2"/>
<dbReference type="AlphaFoldDB" id="A0A4S4N6M3"/>
<comment type="caution">
    <text evidence="3">The sequence shown here is derived from an EMBL/GenBank/DDBJ whole genome shotgun (WGS) entry which is preliminary data.</text>
</comment>
<feature type="region of interest" description="Disordered" evidence="1">
    <location>
        <begin position="170"/>
        <end position="221"/>
    </location>
</feature>
<sequence length="807" mass="86505">MIRHVALLLALLSGPVFAETVYVRAGDHVGFTRIVLNAVPSSNFDYARTGGGASIRFPGFDVDYRVETVFEKITRERLSDVRSEADALLLEIACQCDTRISYQEPNLVILEIFESDQVENATSDAGPASQVNLGFPEAVLDRSSRQTGGLNRFPPEPVVVPIELPQRTAAAPATPTNDNELGNPADQASKQEDPVELPILVGRPDRGQTLPPSFLPLDNQGGAETRTLDAAVLPESLNDLQQQLAEQIGLAATQGVLNPKAANPPNGRRVSSRIDPRDGSSNANGSRIEPLLNRENRQGDNLSSTSSVIRSNISIQGERLTSEGLSCLDEELFNVSTWGEPGAFDEAISSYREQLYGEFDALNKDAQQALAKSYAYYGFGAEALQTLSLDDGWGEEEAAIYAVATILETGAVQDVADLARFAECDDPSAIWSILAMSAPTSSDSVNAKAALRALNELPMHLRAIVAPELSNRFRALGDVRSASLAMRTLSRAKDEPSAAAQLEAAEVRLEKGDEAGADDQLETVAASGTLEAPLALIRLIELKAANRERVSHDMAVLASAYAQEFRDSEIADDLNKAHIIALSRSGDFLEAFQALEESAKSVSTPELIAQLYRTLQEDAPDVTFLQKALGLPEPHKGQIPARTKLSMSERLLTLGFSDEADSLIAEVDPSIAPRQQQLLRGQIHLAKGFYRQALAAAETFSGPEFDQLKADALYASGAFEEAADLYAALGDDAAAEEAEGRIQSELQEALSDPLTTSAQSGGENTPTAADDRGPLSQAESLISGSEDLANELNQLLTAPELQVDAGL</sequence>
<evidence type="ECO:0008006" key="5">
    <source>
        <dbReference type="Google" id="ProtNLM"/>
    </source>
</evidence>
<feature type="compositionally biased region" description="Polar residues" evidence="1">
    <location>
        <begin position="753"/>
        <end position="767"/>
    </location>
</feature>
<dbReference type="RefSeq" id="WP_136464383.1">
    <property type="nucleotide sequence ID" value="NZ_SRKY01000005.1"/>
</dbReference>
<feature type="chain" id="PRO_5020719493" description="Tetratricopeptide repeat protein" evidence="2">
    <location>
        <begin position="19"/>
        <end position="807"/>
    </location>
</feature>
<dbReference type="EMBL" id="SRKY01000005">
    <property type="protein sequence ID" value="THH34796.1"/>
    <property type="molecule type" value="Genomic_DNA"/>
</dbReference>
<gene>
    <name evidence="3" type="ORF">E4Z66_17695</name>
</gene>
<accession>A0A4S4N6M3</accession>